<dbReference type="PROSITE" id="PS50102">
    <property type="entry name" value="RRM"/>
    <property type="match status" value="1"/>
</dbReference>
<reference evidence="4" key="1">
    <citation type="submission" date="2017-02" db="UniProtKB">
        <authorList>
            <consortium name="WormBaseParasite"/>
        </authorList>
    </citation>
    <scope>IDENTIFICATION</scope>
</reference>
<evidence type="ECO:0000259" key="2">
    <source>
        <dbReference type="PROSITE" id="PS50102"/>
    </source>
</evidence>
<dbReference type="STRING" id="451379.A0A0N5ASB5"/>
<dbReference type="SMART" id="SM00360">
    <property type="entry name" value="RRM"/>
    <property type="match status" value="1"/>
</dbReference>
<sequence length="251" mass="27344">MTDNVLQRGPDDLFTPLQPNGGGLLAPDLAAMAVGTEAKKAKLDSSLSFMPSGIFLPQQNLLSAAVNLAKNPFIAAPQPIIAPPTNANGLLWALLPHIYDLTSFEGSPVMSTSTSTANSLQRPSKVVHLRNMPCDMSDVELINFCLPYGKLVNYLMLKRKNQAFVEYEDEQSAQALVALSMACPIAIRDKTIFCQFSTHQELKVHKIRSYGSANNENDLAASEVSAFLPQLTLVNVCFQHAFLQTNHQAVT</sequence>
<keyword evidence="1" id="KW-0694">RNA-binding</keyword>
<evidence type="ECO:0000313" key="3">
    <source>
        <dbReference type="Proteomes" id="UP000046393"/>
    </source>
</evidence>
<name>A0A0N5ASB5_9BILA</name>
<dbReference type="Proteomes" id="UP000046393">
    <property type="component" value="Unplaced"/>
</dbReference>
<feature type="domain" description="RRM" evidence="2">
    <location>
        <begin position="125"/>
        <end position="209"/>
    </location>
</feature>
<dbReference type="InterPro" id="IPR012677">
    <property type="entry name" value="Nucleotide-bd_a/b_plait_sf"/>
</dbReference>
<dbReference type="WBParaSite" id="SMUV_0000767401-mRNA-1">
    <property type="protein sequence ID" value="SMUV_0000767401-mRNA-1"/>
    <property type="gene ID" value="SMUV_0000767401"/>
</dbReference>
<evidence type="ECO:0000256" key="1">
    <source>
        <dbReference type="PROSITE-ProRule" id="PRU00176"/>
    </source>
</evidence>
<dbReference type="PANTHER" id="PTHR15592">
    <property type="entry name" value="MATRIN 3/NUCLEAR PROTEIN 220-RELATED"/>
    <property type="match status" value="1"/>
</dbReference>
<accession>A0A0N5ASB5</accession>
<evidence type="ECO:0000313" key="4">
    <source>
        <dbReference type="WBParaSite" id="SMUV_0000767401-mRNA-1"/>
    </source>
</evidence>
<organism evidence="3 4">
    <name type="scientific">Syphacia muris</name>
    <dbReference type="NCBI Taxonomy" id="451379"/>
    <lineage>
        <taxon>Eukaryota</taxon>
        <taxon>Metazoa</taxon>
        <taxon>Ecdysozoa</taxon>
        <taxon>Nematoda</taxon>
        <taxon>Chromadorea</taxon>
        <taxon>Rhabditida</taxon>
        <taxon>Spirurina</taxon>
        <taxon>Oxyuridomorpha</taxon>
        <taxon>Oxyuroidea</taxon>
        <taxon>Oxyuridae</taxon>
        <taxon>Syphacia</taxon>
    </lineage>
</organism>
<protein>
    <submittedName>
        <fullName evidence="4">RRM domain-containing protein</fullName>
    </submittedName>
</protein>
<proteinExistence type="predicted"/>
<dbReference type="AlphaFoldDB" id="A0A0N5ASB5"/>
<keyword evidence="3" id="KW-1185">Reference proteome</keyword>
<dbReference type="SUPFAM" id="SSF54928">
    <property type="entry name" value="RNA-binding domain, RBD"/>
    <property type="match status" value="1"/>
</dbReference>
<dbReference type="InterPro" id="IPR035979">
    <property type="entry name" value="RBD_domain_sf"/>
</dbReference>
<dbReference type="InterPro" id="IPR000504">
    <property type="entry name" value="RRM_dom"/>
</dbReference>
<dbReference type="Gene3D" id="3.30.70.330">
    <property type="match status" value="1"/>
</dbReference>
<dbReference type="GO" id="GO:0003723">
    <property type="term" value="F:RNA binding"/>
    <property type="evidence" value="ECO:0007669"/>
    <property type="project" value="UniProtKB-UniRule"/>
</dbReference>
<dbReference type="CDD" id="cd12421">
    <property type="entry name" value="RRM1_PTBP1_hnRNPL_like"/>
    <property type="match status" value="1"/>
</dbReference>